<accession>A0AAU8K3Z0</accession>
<keyword evidence="1" id="KW-0812">Transmembrane</keyword>
<dbReference type="KEGG" id="kcm:ABWK59_25255"/>
<sequence>MLLSVSLALIFAAITGVLIWAGRVSVSSAVAVWLSGFTAAATVVAGPVHALLSAAVSAFH</sequence>
<protein>
    <submittedName>
        <fullName evidence="2">Uncharacterized protein</fullName>
    </submittedName>
</protein>
<proteinExistence type="predicted"/>
<dbReference type="EMBL" id="CP159872">
    <property type="protein sequence ID" value="XCM81970.1"/>
    <property type="molecule type" value="Genomic_DNA"/>
</dbReference>
<reference evidence="2" key="1">
    <citation type="submission" date="2024-06" db="EMBL/GenBank/DDBJ databases">
        <title>The genome sequences of Kitasatospora sp. strain HUAS MG31.</title>
        <authorList>
            <person name="Mo P."/>
        </authorList>
    </citation>
    <scope>NUCLEOTIDE SEQUENCE</scope>
    <source>
        <strain evidence="2">HUAS MG31</strain>
    </source>
</reference>
<dbReference type="AlphaFoldDB" id="A0AAU8K3Z0"/>
<keyword evidence="1" id="KW-1133">Transmembrane helix</keyword>
<evidence type="ECO:0000313" key="2">
    <source>
        <dbReference type="EMBL" id="XCM81970.1"/>
    </source>
</evidence>
<feature type="transmembrane region" description="Helical" evidence="1">
    <location>
        <begin position="31"/>
        <end position="59"/>
    </location>
</feature>
<dbReference type="RefSeq" id="WP_354642900.1">
    <property type="nucleotide sequence ID" value="NZ_CP159872.1"/>
</dbReference>
<keyword evidence="1" id="KW-0472">Membrane</keyword>
<organism evidence="2">
    <name type="scientific">Kitasatospora camelliae</name>
    <dbReference type="NCBI Taxonomy" id="3156397"/>
    <lineage>
        <taxon>Bacteria</taxon>
        <taxon>Bacillati</taxon>
        <taxon>Actinomycetota</taxon>
        <taxon>Actinomycetes</taxon>
        <taxon>Kitasatosporales</taxon>
        <taxon>Streptomycetaceae</taxon>
        <taxon>Kitasatospora</taxon>
    </lineage>
</organism>
<name>A0AAU8K3Z0_9ACTN</name>
<gene>
    <name evidence="2" type="ORF">ABWK59_25255</name>
</gene>
<evidence type="ECO:0000256" key="1">
    <source>
        <dbReference type="SAM" id="Phobius"/>
    </source>
</evidence>